<dbReference type="PROSITE" id="PS51918">
    <property type="entry name" value="RADICAL_SAM"/>
    <property type="match status" value="1"/>
</dbReference>
<evidence type="ECO:0000256" key="8">
    <source>
        <dbReference type="ARBA" id="ARBA00034078"/>
    </source>
</evidence>
<dbReference type="CDD" id="cd01335">
    <property type="entry name" value="Radical_SAM"/>
    <property type="match status" value="1"/>
</dbReference>
<keyword evidence="4" id="KW-0949">S-adenosyl-L-methionine</keyword>
<dbReference type="InterPro" id="IPR006638">
    <property type="entry name" value="Elp3/MiaA/NifB-like_rSAM"/>
</dbReference>
<name>A0A2J0LED6_9BACT</name>
<dbReference type="SFLD" id="SFLDG01280">
    <property type="entry name" value="HydE/PylB-like"/>
    <property type="match status" value="1"/>
</dbReference>
<dbReference type="InterPro" id="IPR034422">
    <property type="entry name" value="HydE/PylB-like"/>
</dbReference>
<dbReference type="SFLD" id="SFLDS00029">
    <property type="entry name" value="Radical_SAM"/>
    <property type="match status" value="1"/>
</dbReference>
<dbReference type="PANTHER" id="PTHR43726:SF1">
    <property type="entry name" value="BIOTIN SYNTHASE"/>
    <property type="match status" value="1"/>
</dbReference>
<evidence type="ECO:0000313" key="10">
    <source>
        <dbReference type="EMBL" id="PIW66208.1"/>
    </source>
</evidence>
<protein>
    <submittedName>
        <fullName evidence="10">[FeFe] hydrogenase H-cluster radical SAM maturase HydE</fullName>
    </submittedName>
</protein>
<dbReference type="InterPro" id="IPR007197">
    <property type="entry name" value="rSAM"/>
</dbReference>
<dbReference type="GO" id="GO:0051539">
    <property type="term" value="F:4 iron, 4 sulfur cluster binding"/>
    <property type="evidence" value="ECO:0007669"/>
    <property type="project" value="UniProtKB-KW"/>
</dbReference>
<keyword evidence="7" id="KW-0411">Iron-sulfur</keyword>
<dbReference type="EMBL" id="PFGP01000106">
    <property type="protein sequence ID" value="PIW66208.1"/>
    <property type="molecule type" value="Genomic_DNA"/>
</dbReference>
<keyword evidence="3" id="KW-0004">4Fe-4S</keyword>
<dbReference type="Pfam" id="PF01455">
    <property type="entry name" value="HupF_HypC"/>
    <property type="match status" value="1"/>
</dbReference>
<dbReference type="PANTHER" id="PTHR43726">
    <property type="entry name" value="3-METHYLORNITHINE SYNTHASE"/>
    <property type="match status" value="1"/>
</dbReference>
<evidence type="ECO:0000259" key="9">
    <source>
        <dbReference type="PROSITE" id="PS51918"/>
    </source>
</evidence>
<dbReference type="GO" id="GO:0042364">
    <property type="term" value="P:water-soluble vitamin biosynthetic process"/>
    <property type="evidence" value="ECO:0007669"/>
    <property type="project" value="UniProtKB-ARBA"/>
</dbReference>
<sequence length="392" mass="43743">MCYAIPGKITKIDGNIVTLDYFGEERRARNEFYQFALGEYAYAQGGLIVGRIREKEALPALEAWKEVFVKLKEVDRRLAFNPKDLRQTANAERQKHLGNACCVHGIIEFSNYCANNCLYCGIQNSNKKLKRYRMSEEEIVDACDYAVNKLGFKAMVMQSGEDGWYTEEKLINIVSGIRKKCECLLILSIGERSASTYKKFYDLGVRAALLRFETSDEALYTKMRPGHKLQARLNLLRELGRMGYLLMSGFLIGLPGQSEDSIMADIDLTASLGVEMFSFGPFISHPDTPLAKLPSAAMDMALDTIAKARLKYPDAKILATTALESLDKINGLKNALLAGANSLMINVTPPKHQPFYEIYPGHSAKVVDVEKKIEETIALLRSIGRAPADLGI</sequence>
<dbReference type="Gene3D" id="3.20.20.70">
    <property type="entry name" value="Aldolase class I"/>
    <property type="match status" value="1"/>
</dbReference>
<dbReference type="Gene3D" id="2.30.30.140">
    <property type="match status" value="1"/>
</dbReference>
<dbReference type="SMART" id="SM00729">
    <property type="entry name" value="Elp3"/>
    <property type="match status" value="1"/>
</dbReference>
<reference evidence="10 11" key="1">
    <citation type="submission" date="2017-09" db="EMBL/GenBank/DDBJ databases">
        <title>Depth-based differentiation of microbial function through sediment-hosted aquifers and enrichment of novel symbionts in the deep terrestrial subsurface.</title>
        <authorList>
            <person name="Probst A.J."/>
            <person name="Ladd B."/>
            <person name="Jarett J.K."/>
            <person name="Geller-Mcgrath D.E."/>
            <person name="Sieber C.M."/>
            <person name="Emerson J.B."/>
            <person name="Anantharaman K."/>
            <person name="Thomas B.C."/>
            <person name="Malmstrom R."/>
            <person name="Stieglmeier M."/>
            <person name="Klingl A."/>
            <person name="Woyke T."/>
            <person name="Ryan C.M."/>
            <person name="Banfield J.F."/>
        </authorList>
    </citation>
    <scope>NUCLEOTIDE SEQUENCE [LARGE SCALE GENOMIC DNA]</scope>
    <source>
        <strain evidence="10">CG12_big_fil_rev_8_21_14_0_65_43_15</strain>
    </source>
</reference>
<dbReference type="GO" id="GO:0046872">
    <property type="term" value="F:metal ion binding"/>
    <property type="evidence" value="ECO:0007669"/>
    <property type="project" value="UniProtKB-KW"/>
</dbReference>
<dbReference type="SUPFAM" id="SSF102114">
    <property type="entry name" value="Radical SAM enzymes"/>
    <property type="match status" value="1"/>
</dbReference>
<dbReference type="Pfam" id="PF04055">
    <property type="entry name" value="Radical_SAM"/>
    <property type="match status" value="1"/>
</dbReference>
<dbReference type="SFLD" id="SFLDG01060">
    <property type="entry name" value="BATS_domain_containing"/>
    <property type="match status" value="1"/>
</dbReference>
<proteinExistence type="inferred from homology"/>
<dbReference type="SUPFAM" id="SSF159127">
    <property type="entry name" value="HupF/HypC-like"/>
    <property type="match status" value="1"/>
</dbReference>
<evidence type="ECO:0000256" key="7">
    <source>
        <dbReference type="ARBA" id="ARBA00023014"/>
    </source>
</evidence>
<dbReference type="InterPro" id="IPR013785">
    <property type="entry name" value="Aldolase_TIM"/>
</dbReference>
<gene>
    <name evidence="10" type="ORF">COW11_04545</name>
</gene>
<comment type="caution">
    <text evidence="10">The sequence shown here is derived from an EMBL/GenBank/DDBJ whole genome shotgun (WGS) entry which is preliminary data.</text>
</comment>
<evidence type="ECO:0000256" key="2">
    <source>
        <dbReference type="ARBA" id="ARBA00006018"/>
    </source>
</evidence>
<evidence type="ECO:0000256" key="4">
    <source>
        <dbReference type="ARBA" id="ARBA00022691"/>
    </source>
</evidence>
<dbReference type="AlphaFoldDB" id="A0A2J0LED6"/>
<dbReference type="GO" id="GO:0044272">
    <property type="term" value="P:sulfur compound biosynthetic process"/>
    <property type="evidence" value="ECO:0007669"/>
    <property type="project" value="UniProtKB-ARBA"/>
</dbReference>
<feature type="domain" description="Radical SAM core" evidence="9">
    <location>
        <begin position="99"/>
        <end position="324"/>
    </location>
</feature>
<evidence type="ECO:0000256" key="5">
    <source>
        <dbReference type="ARBA" id="ARBA00022723"/>
    </source>
</evidence>
<dbReference type="GO" id="GO:0016740">
    <property type="term" value="F:transferase activity"/>
    <property type="evidence" value="ECO:0007669"/>
    <property type="project" value="TreeGrafter"/>
</dbReference>
<keyword evidence="5" id="KW-0479">Metal-binding</keyword>
<dbReference type="InterPro" id="IPR058240">
    <property type="entry name" value="rSAM_sf"/>
</dbReference>
<dbReference type="SMART" id="SM00876">
    <property type="entry name" value="BATS"/>
    <property type="match status" value="1"/>
</dbReference>
<evidence type="ECO:0000256" key="3">
    <source>
        <dbReference type="ARBA" id="ARBA00022485"/>
    </source>
</evidence>
<keyword evidence="6" id="KW-0408">Iron</keyword>
<comment type="similarity">
    <text evidence="2">Belongs to the HupF/HypC family.</text>
</comment>
<dbReference type="Proteomes" id="UP000231267">
    <property type="component" value="Unassembled WGS sequence"/>
</dbReference>
<organism evidence="10 11">
    <name type="scientific">Candidatus Taenaricola geysiri</name>
    <dbReference type="NCBI Taxonomy" id="1974752"/>
    <lineage>
        <taxon>Bacteria</taxon>
        <taxon>Pseudomonadati</taxon>
        <taxon>Candidatus Omnitrophota</taxon>
        <taxon>Candidatus Taenaricola</taxon>
    </lineage>
</organism>
<comment type="cofactor">
    <cofactor evidence="8">
        <name>[2Fe-2S] cluster</name>
        <dbReference type="ChEBI" id="CHEBI:190135"/>
    </cofactor>
</comment>
<accession>A0A2J0LED6</accession>
<dbReference type="InterPro" id="IPR010722">
    <property type="entry name" value="BATS_dom"/>
</dbReference>
<evidence type="ECO:0000313" key="11">
    <source>
        <dbReference type="Proteomes" id="UP000231267"/>
    </source>
</evidence>
<comment type="cofactor">
    <cofactor evidence="1">
        <name>[4Fe-4S] cluster</name>
        <dbReference type="ChEBI" id="CHEBI:49883"/>
    </cofactor>
</comment>
<evidence type="ECO:0000256" key="6">
    <source>
        <dbReference type="ARBA" id="ARBA00023004"/>
    </source>
</evidence>
<dbReference type="InterPro" id="IPR001109">
    <property type="entry name" value="Hydrogenase_HupF/HypC"/>
</dbReference>
<evidence type="ECO:0000256" key="1">
    <source>
        <dbReference type="ARBA" id="ARBA00001966"/>
    </source>
</evidence>